<dbReference type="Proteomes" id="UP000887576">
    <property type="component" value="Unplaced"/>
</dbReference>
<evidence type="ECO:0000313" key="1">
    <source>
        <dbReference type="Proteomes" id="UP000887576"/>
    </source>
</evidence>
<accession>A0AC34RC09</accession>
<protein>
    <submittedName>
        <fullName evidence="2">NIDO domain-containing protein</fullName>
    </submittedName>
</protein>
<sequence>MWKVGSLLLLCLTFGSAKVEISDFFPFGLQNGDQILAAGDDASSNVQGTNGLSGIPAQVGFDSGDGQNRYMVDVSCTDYVITLANMTNVGSPGVLIFQIDSTNIKAAGDFLPSKTSSIPSERNWNQKQKLKNPGF</sequence>
<name>A0AC34RC09_9BILA</name>
<dbReference type="WBParaSite" id="JU765_v2.g5440.t1">
    <property type="protein sequence ID" value="JU765_v2.g5440.t1"/>
    <property type="gene ID" value="JU765_v2.g5440"/>
</dbReference>
<organism evidence="1 2">
    <name type="scientific">Panagrolaimus sp. JU765</name>
    <dbReference type="NCBI Taxonomy" id="591449"/>
    <lineage>
        <taxon>Eukaryota</taxon>
        <taxon>Metazoa</taxon>
        <taxon>Ecdysozoa</taxon>
        <taxon>Nematoda</taxon>
        <taxon>Chromadorea</taxon>
        <taxon>Rhabditida</taxon>
        <taxon>Tylenchina</taxon>
        <taxon>Panagrolaimomorpha</taxon>
        <taxon>Panagrolaimoidea</taxon>
        <taxon>Panagrolaimidae</taxon>
        <taxon>Panagrolaimus</taxon>
    </lineage>
</organism>
<reference evidence="2" key="1">
    <citation type="submission" date="2022-11" db="UniProtKB">
        <authorList>
            <consortium name="WormBaseParasite"/>
        </authorList>
    </citation>
    <scope>IDENTIFICATION</scope>
</reference>
<evidence type="ECO:0000313" key="2">
    <source>
        <dbReference type="WBParaSite" id="JU765_v2.g5440.t1"/>
    </source>
</evidence>
<proteinExistence type="predicted"/>